<proteinExistence type="predicted"/>
<reference evidence="1" key="1">
    <citation type="submission" date="2021-01" db="EMBL/GenBank/DDBJ databases">
        <authorList>
            <person name="Sun Q."/>
        </authorList>
    </citation>
    <scope>NUCLEOTIDE SEQUENCE</scope>
    <source>
        <strain evidence="1">YIM B02566</strain>
    </source>
</reference>
<gene>
    <name evidence="1" type="ORF">JHL16_08775</name>
</gene>
<comment type="caution">
    <text evidence="1">The sequence shown here is derived from an EMBL/GenBank/DDBJ whole genome shotgun (WGS) entry which is preliminary data.</text>
</comment>
<accession>A0ACC5R1F1</accession>
<keyword evidence="2" id="KW-1185">Reference proteome</keyword>
<dbReference type="EMBL" id="JAENHL010000006">
    <property type="protein sequence ID" value="MBK1866442.1"/>
    <property type="molecule type" value="Genomic_DNA"/>
</dbReference>
<name>A0ACC5R1F1_9HYPH</name>
<organism evidence="1 2">
    <name type="scientific">Taklimakanibacter albus</name>
    <dbReference type="NCBI Taxonomy" id="2800327"/>
    <lineage>
        <taxon>Bacteria</taxon>
        <taxon>Pseudomonadati</taxon>
        <taxon>Pseudomonadota</taxon>
        <taxon>Alphaproteobacteria</taxon>
        <taxon>Hyphomicrobiales</taxon>
        <taxon>Aestuariivirgaceae</taxon>
        <taxon>Taklimakanibacter</taxon>
    </lineage>
</organism>
<sequence>MGAPASHRDIHFTSADGLALYGRDYPAQSDATPLLCLSGLTRNVRDFEPLAQWLGGQRRLITMDYRGRGRSAYAPDPSTYRPDVELADALRLLDELAVDQVSVVGTSRGGIIAMIMAAQYPQRLKGVLLNDVGPVIEKASLLRIRSYLGKALSFATWDEAADALKKNHPGFETLSATEWLAYARRVYIEKGGRITNDYDLRLAEAFPTDEQIQQAESPDLWPLFDTLLTLPVTVLRAEHSDLLSDATVAQMKRRHPLLAAHTIKDRGHVPFLDEPDAQAAIKAWLKVV</sequence>
<keyword evidence="1" id="KW-0378">Hydrolase</keyword>
<protein>
    <submittedName>
        <fullName evidence="1">Alpha/beta hydrolase</fullName>
    </submittedName>
</protein>
<evidence type="ECO:0000313" key="2">
    <source>
        <dbReference type="Proteomes" id="UP000616151"/>
    </source>
</evidence>
<evidence type="ECO:0000313" key="1">
    <source>
        <dbReference type="EMBL" id="MBK1866442.1"/>
    </source>
</evidence>
<dbReference type="Proteomes" id="UP000616151">
    <property type="component" value="Unassembled WGS sequence"/>
</dbReference>